<keyword evidence="13" id="KW-1185">Reference proteome</keyword>
<gene>
    <name evidence="12" type="ORF">TTHERM_00888060</name>
</gene>
<reference evidence="13" key="1">
    <citation type="journal article" date="2006" name="PLoS Biol.">
        <title>Macronuclear genome sequence of the ciliate Tetrahymena thermophila, a model eukaryote.</title>
        <authorList>
            <person name="Eisen J.A."/>
            <person name="Coyne R.S."/>
            <person name="Wu M."/>
            <person name="Wu D."/>
            <person name="Thiagarajan M."/>
            <person name="Wortman J.R."/>
            <person name="Badger J.H."/>
            <person name="Ren Q."/>
            <person name="Amedeo P."/>
            <person name="Jones K.M."/>
            <person name="Tallon L.J."/>
            <person name="Delcher A.L."/>
            <person name="Salzberg S.L."/>
            <person name="Silva J.C."/>
            <person name="Haas B.J."/>
            <person name="Majoros W.H."/>
            <person name="Farzad M."/>
            <person name="Carlton J.M."/>
            <person name="Smith R.K. Jr."/>
            <person name="Garg J."/>
            <person name="Pearlman R.E."/>
            <person name="Karrer K.M."/>
            <person name="Sun L."/>
            <person name="Manning G."/>
            <person name="Elde N.C."/>
            <person name="Turkewitz A.P."/>
            <person name="Asai D.J."/>
            <person name="Wilkes D.E."/>
            <person name="Wang Y."/>
            <person name="Cai H."/>
            <person name="Collins K."/>
            <person name="Stewart B.A."/>
            <person name="Lee S.R."/>
            <person name="Wilamowska K."/>
            <person name="Weinberg Z."/>
            <person name="Ruzzo W.L."/>
            <person name="Wloga D."/>
            <person name="Gaertig J."/>
            <person name="Frankel J."/>
            <person name="Tsao C.-C."/>
            <person name="Gorovsky M.A."/>
            <person name="Keeling P.J."/>
            <person name="Waller R.F."/>
            <person name="Patron N.J."/>
            <person name="Cherry J.M."/>
            <person name="Stover N.A."/>
            <person name="Krieger C.J."/>
            <person name="del Toro C."/>
            <person name="Ryder H.F."/>
            <person name="Williamson S.C."/>
            <person name="Barbeau R.A."/>
            <person name="Hamilton E.P."/>
            <person name="Orias E."/>
        </authorList>
    </citation>
    <scope>NUCLEOTIDE SEQUENCE [LARGE SCALE GENOMIC DNA]</scope>
    <source>
        <strain evidence="13">SB210</strain>
    </source>
</reference>
<evidence type="ECO:0000256" key="4">
    <source>
        <dbReference type="ARBA" id="ARBA00022840"/>
    </source>
</evidence>
<keyword evidence="2 9" id="KW-0378">Hydrolase</keyword>
<evidence type="ECO:0000259" key="11">
    <source>
        <dbReference type="PROSITE" id="PS51198"/>
    </source>
</evidence>
<evidence type="ECO:0000256" key="6">
    <source>
        <dbReference type="ARBA" id="ARBA00034617"/>
    </source>
</evidence>
<keyword evidence="3 9" id="KW-0347">Helicase</keyword>
<dbReference type="InParanoid" id="Q23U94"/>
<dbReference type="EMBL" id="GG662629">
    <property type="protein sequence ID" value="EAS00050.2"/>
    <property type="molecule type" value="Genomic_DNA"/>
</dbReference>
<dbReference type="PROSITE" id="PS51198">
    <property type="entry name" value="UVRD_HELICASE_ATP_BIND"/>
    <property type="match status" value="1"/>
</dbReference>
<dbReference type="OrthoDB" id="417752at2759"/>
<evidence type="ECO:0000256" key="5">
    <source>
        <dbReference type="ARBA" id="ARBA00023235"/>
    </source>
</evidence>
<name>Q23U94_TETTS</name>
<dbReference type="GO" id="GO:0005524">
    <property type="term" value="F:ATP binding"/>
    <property type="evidence" value="ECO:0007669"/>
    <property type="project" value="UniProtKB-UniRule"/>
</dbReference>
<feature type="binding site" evidence="9">
    <location>
        <begin position="33"/>
        <end position="40"/>
    </location>
    <ligand>
        <name>ATP</name>
        <dbReference type="ChEBI" id="CHEBI:30616"/>
    </ligand>
</feature>
<accession>Q23U94</accession>
<comment type="catalytic activity">
    <reaction evidence="6">
        <text>Couples ATP hydrolysis with the unwinding of duplex DNA by translocating in the 3'-5' direction.</text>
        <dbReference type="EC" id="5.6.2.4"/>
    </reaction>
</comment>
<feature type="coiled-coil region" evidence="10">
    <location>
        <begin position="98"/>
        <end position="125"/>
    </location>
</feature>
<evidence type="ECO:0000256" key="9">
    <source>
        <dbReference type="PROSITE-ProRule" id="PRU00560"/>
    </source>
</evidence>
<dbReference type="InterPro" id="IPR014017">
    <property type="entry name" value="DNA_helicase_UvrD-like_C"/>
</dbReference>
<evidence type="ECO:0000256" key="7">
    <source>
        <dbReference type="ARBA" id="ARBA00034808"/>
    </source>
</evidence>
<evidence type="ECO:0000256" key="1">
    <source>
        <dbReference type="ARBA" id="ARBA00022741"/>
    </source>
</evidence>
<dbReference type="InterPro" id="IPR000212">
    <property type="entry name" value="DNA_helicase_UvrD/REP"/>
</dbReference>
<dbReference type="AlphaFoldDB" id="Q23U94"/>
<dbReference type="RefSeq" id="XP_001020295.2">
    <property type="nucleotide sequence ID" value="XM_001020295.2"/>
</dbReference>
<dbReference type="PANTHER" id="PTHR11070">
    <property type="entry name" value="UVRD / RECB / PCRA DNA HELICASE FAMILY MEMBER"/>
    <property type="match status" value="1"/>
</dbReference>
<proteinExistence type="predicted"/>
<dbReference type="InterPro" id="IPR027417">
    <property type="entry name" value="P-loop_NTPase"/>
</dbReference>
<dbReference type="PANTHER" id="PTHR11070:SF2">
    <property type="entry name" value="ATP-DEPENDENT DNA HELICASE SRS2"/>
    <property type="match status" value="1"/>
</dbReference>
<dbReference type="GO" id="GO:0043138">
    <property type="term" value="F:3'-5' DNA helicase activity"/>
    <property type="evidence" value="ECO:0007669"/>
    <property type="project" value="UniProtKB-EC"/>
</dbReference>
<organism evidence="12 13">
    <name type="scientific">Tetrahymena thermophila (strain SB210)</name>
    <dbReference type="NCBI Taxonomy" id="312017"/>
    <lineage>
        <taxon>Eukaryota</taxon>
        <taxon>Sar</taxon>
        <taxon>Alveolata</taxon>
        <taxon>Ciliophora</taxon>
        <taxon>Intramacronucleata</taxon>
        <taxon>Oligohymenophorea</taxon>
        <taxon>Hymenostomatida</taxon>
        <taxon>Tetrahymenina</taxon>
        <taxon>Tetrahymenidae</taxon>
        <taxon>Tetrahymena</taxon>
    </lineage>
</organism>
<dbReference type="KEGG" id="tet:TTHERM_00888060"/>
<feature type="domain" description="UvrD-like helicase ATP-binding" evidence="11">
    <location>
        <begin position="12"/>
        <end position="241"/>
    </location>
</feature>
<dbReference type="GeneID" id="7827748"/>
<dbReference type="GO" id="GO:0000725">
    <property type="term" value="P:recombinational repair"/>
    <property type="evidence" value="ECO:0007669"/>
    <property type="project" value="TreeGrafter"/>
</dbReference>
<evidence type="ECO:0000256" key="10">
    <source>
        <dbReference type="SAM" id="Coils"/>
    </source>
</evidence>
<dbReference type="Gene3D" id="3.40.50.300">
    <property type="entry name" value="P-loop containing nucleotide triphosphate hydrolases"/>
    <property type="match status" value="2"/>
</dbReference>
<keyword evidence="10" id="KW-0175">Coiled coil</keyword>
<comment type="catalytic activity">
    <reaction evidence="8">
        <text>ATP + H2O = ADP + phosphate + H(+)</text>
        <dbReference type="Rhea" id="RHEA:13065"/>
        <dbReference type="ChEBI" id="CHEBI:15377"/>
        <dbReference type="ChEBI" id="CHEBI:15378"/>
        <dbReference type="ChEBI" id="CHEBI:30616"/>
        <dbReference type="ChEBI" id="CHEBI:43474"/>
        <dbReference type="ChEBI" id="CHEBI:456216"/>
        <dbReference type="EC" id="5.6.2.4"/>
    </reaction>
</comment>
<dbReference type="EC" id="5.6.2.4" evidence="7"/>
<evidence type="ECO:0000256" key="3">
    <source>
        <dbReference type="ARBA" id="ARBA00022806"/>
    </source>
</evidence>
<evidence type="ECO:0000256" key="2">
    <source>
        <dbReference type="ARBA" id="ARBA00022801"/>
    </source>
</evidence>
<dbReference type="GO" id="GO:0003677">
    <property type="term" value="F:DNA binding"/>
    <property type="evidence" value="ECO:0007669"/>
    <property type="project" value="InterPro"/>
</dbReference>
<dbReference type="STRING" id="312017.Q23U94"/>
<dbReference type="InterPro" id="IPR014016">
    <property type="entry name" value="UvrD-like_ATP-bd"/>
</dbReference>
<dbReference type="Pfam" id="PF13361">
    <property type="entry name" value="UvrD_C"/>
    <property type="match status" value="2"/>
</dbReference>
<evidence type="ECO:0000313" key="12">
    <source>
        <dbReference type="EMBL" id="EAS00050.2"/>
    </source>
</evidence>
<keyword evidence="5" id="KW-0413">Isomerase</keyword>
<dbReference type="HOGENOM" id="CLU_357001_0_0_1"/>
<sequence>MEDKNIKNKSFEYTQQQKEFIYASKRRDIKVTACAGSGKTQCVLMYVKEAIDEGFDPSAICITTFNIQASNDMKKRAVQLIGKDKADKIEITNIDKLITKLFNSIQRAKKQKDNEKQKNEIEKELLIDITLVEKQSQVYEDLQDLSLSKEIFEKYKIIIFDEFQDINQLQYDIFMLFKKIGESILVVVGDDAQNIYEFRGSNYEFLRSKVIEDVNRENKRIYGSEDYTMLDIKLTTNFRCSSKITKFANDIIKSFNIIQQNTMQSYEDLEGYKNEKSQVKPTLESYKSYNDQFNSILTQIQTFINQGYSYEDIAIICPKGSLLRDIEYKLEKHNSFKSDQIPFWSFIGKNNDFDFKYEYKGNKVTLLTIHKSKGLEWKVLFFVGLNDDQFPKAFLKQKNNQDRQIEEMTRLFYVGSTRAAKILNMSYFSYPQRCACRFLSKINENYMEFKGDIAIFDGKQCNPILSSILKSQDSNYNNVNNSGKQISEIFEEMSNAQHLKELEFSQKKYLQEKYFELEEVYKVHEQMFTKQQIQNFFFHQSVELLFTYLETITLWIMQHEVKIESRSLILNEQKIQIDQLSANSKKLQISELQIQSFKNAFIQFLKIDKKTNQSEELIEAFFKVSLLYEISKSKNQIYKYLYKKNIFSSLTKTPIIECLDLFVKYVKTQESEEILILDKIQDKSDFDPDRTFDYFTISGKETLYEISQSFKKTKKIQKQVMLTVLAKISILKKKYGKDIKKVKFYNPIKGTVFSVLIKDWQLHSDFIDFMEKFNEKLKNPQQTN</sequence>
<dbReference type="SUPFAM" id="SSF52540">
    <property type="entry name" value="P-loop containing nucleoside triphosphate hydrolases"/>
    <property type="match status" value="1"/>
</dbReference>
<dbReference type="Proteomes" id="UP000009168">
    <property type="component" value="Unassembled WGS sequence"/>
</dbReference>
<dbReference type="CDD" id="cd17932">
    <property type="entry name" value="DEXQc_UvrD"/>
    <property type="match status" value="1"/>
</dbReference>
<keyword evidence="1 9" id="KW-0547">Nucleotide-binding</keyword>
<dbReference type="Pfam" id="PF13245">
    <property type="entry name" value="AAA_19"/>
    <property type="match status" value="1"/>
</dbReference>
<protein>
    <recommendedName>
        <fullName evidence="7">DNA 3'-5' helicase</fullName>
        <ecNumber evidence="7">5.6.2.4</ecNumber>
    </recommendedName>
</protein>
<evidence type="ECO:0000313" key="13">
    <source>
        <dbReference type="Proteomes" id="UP000009168"/>
    </source>
</evidence>
<dbReference type="GO" id="GO:0016787">
    <property type="term" value="F:hydrolase activity"/>
    <property type="evidence" value="ECO:0007669"/>
    <property type="project" value="UniProtKB-UniRule"/>
</dbReference>
<keyword evidence="4 9" id="KW-0067">ATP-binding</keyword>
<evidence type="ECO:0000256" key="8">
    <source>
        <dbReference type="ARBA" id="ARBA00048988"/>
    </source>
</evidence>